<evidence type="ECO:0000313" key="2">
    <source>
        <dbReference type="Proteomes" id="UP000670776"/>
    </source>
</evidence>
<dbReference type="RefSeq" id="WP_209655698.1">
    <property type="nucleotide sequence ID" value="NZ_JAGJCB010000013.1"/>
</dbReference>
<gene>
    <name evidence="1" type="ORF">J8H85_13300</name>
</gene>
<comment type="caution">
    <text evidence="1">The sequence shown here is derived from an EMBL/GenBank/DDBJ whole genome shotgun (WGS) entry which is preliminary data.</text>
</comment>
<dbReference type="EMBL" id="JAGJCB010000013">
    <property type="protein sequence ID" value="MBP0904812.1"/>
    <property type="molecule type" value="Genomic_DNA"/>
</dbReference>
<dbReference type="Proteomes" id="UP000670776">
    <property type="component" value="Unassembled WGS sequence"/>
</dbReference>
<reference evidence="1 2" key="1">
    <citation type="submission" date="2021-04" db="EMBL/GenBank/DDBJ databases">
        <title>Mariniflexile gromovii gen. nov., sp. nov., a gliding bacterium isolated from the sea urchin Strongylocentrotus intermedius.</title>
        <authorList>
            <person name="Ko S."/>
            <person name="Le V."/>
            <person name="Ahn C.-Y."/>
            <person name="Oh H.-M."/>
        </authorList>
    </citation>
    <scope>NUCLEOTIDE SEQUENCE [LARGE SCALE GENOMIC DNA]</scope>
    <source>
        <strain evidence="1 2">KCTC 12570</strain>
    </source>
</reference>
<accession>A0ABS4BXQ4</accession>
<keyword evidence="2" id="KW-1185">Reference proteome</keyword>
<sequence length="149" mass="16576">MLSLFTGVNIYAQSSRPVDEFFYAPSMSETLIVESSITGDHPYWSVDPEQYLIGINASGASTITVTIKIETTLSDPDAECYSYVYDDYNYNYIEGGNYLNGEWSYGPVQTVTKTITIQNGSNLSFNLELYDSSNMATASAKYYISYTGN</sequence>
<organism evidence="1 2">
    <name type="scientific">Mariniflexile gromovii</name>
    <dbReference type="NCBI Taxonomy" id="362523"/>
    <lineage>
        <taxon>Bacteria</taxon>
        <taxon>Pseudomonadati</taxon>
        <taxon>Bacteroidota</taxon>
        <taxon>Flavobacteriia</taxon>
        <taxon>Flavobacteriales</taxon>
        <taxon>Flavobacteriaceae</taxon>
        <taxon>Mariniflexile</taxon>
    </lineage>
</organism>
<name>A0ABS4BXQ4_9FLAO</name>
<proteinExistence type="predicted"/>
<protein>
    <submittedName>
        <fullName evidence="1">Uncharacterized protein</fullName>
    </submittedName>
</protein>
<evidence type="ECO:0000313" key="1">
    <source>
        <dbReference type="EMBL" id="MBP0904812.1"/>
    </source>
</evidence>